<dbReference type="InterPro" id="IPR052018">
    <property type="entry name" value="PHP_domain"/>
</dbReference>
<dbReference type="SMART" id="SM00481">
    <property type="entry name" value="POLIIIAc"/>
    <property type="match status" value="1"/>
</dbReference>
<protein>
    <recommendedName>
        <fullName evidence="1">Polymerase/histidinol phosphatase N-terminal domain-containing protein</fullName>
    </recommendedName>
</protein>
<feature type="domain" description="Polymerase/histidinol phosphatase N-terminal" evidence="1">
    <location>
        <begin position="3"/>
        <end position="70"/>
    </location>
</feature>
<reference evidence="3" key="1">
    <citation type="journal article" date="2013" name="Genome Announc.">
        <title>Genome Sequence of Halanaerobium saccharolyticum subsp. saccharolyticum Strain DSM 6643T, a Halophilic Hydrogen-Producing Bacterium.</title>
        <authorList>
            <person name="Kivisto A."/>
            <person name="Larjo A."/>
            <person name="Ciranna A."/>
            <person name="Santala V."/>
            <person name="Roos C."/>
            <person name="Karp M."/>
        </authorList>
    </citation>
    <scope>NUCLEOTIDE SEQUENCE [LARGE SCALE GENOMIC DNA]</scope>
    <source>
        <strain evidence="3">DSM 6643</strain>
    </source>
</reference>
<evidence type="ECO:0000313" key="2">
    <source>
        <dbReference type="EMBL" id="CCU79699.1"/>
    </source>
</evidence>
<keyword evidence="3" id="KW-1185">Reference proteome</keyword>
<gene>
    <name evidence="2" type="ORF">HSACCH_01531</name>
</gene>
<dbReference type="GO" id="GO:0035312">
    <property type="term" value="F:5'-3' DNA exonuclease activity"/>
    <property type="evidence" value="ECO:0007669"/>
    <property type="project" value="TreeGrafter"/>
</dbReference>
<dbReference type="PANTHER" id="PTHR42924:SF3">
    <property type="entry name" value="POLYMERASE_HISTIDINOL PHOSPHATASE N-TERMINAL DOMAIN-CONTAINING PROTEIN"/>
    <property type="match status" value="1"/>
</dbReference>
<comment type="caution">
    <text evidence="2">The sequence shown here is derived from an EMBL/GenBank/DDBJ whole genome shotgun (WGS) entry which is preliminary data.</text>
</comment>
<evidence type="ECO:0000259" key="1">
    <source>
        <dbReference type="SMART" id="SM00481"/>
    </source>
</evidence>
<dbReference type="EMBL" id="CAUI01000019">
    <property type="protein sequence ID" value="CCU79699.1"/>
    <property type="molecule type" value="Genomic_DNA"/>
</dbReference>
<accession>M5E0M2</accession>
<dbReference type="Pfam" id="PF02811">
    <property type="entry name" value="PHP"/>
    <property type="match status" value="1"/>
</dbReference>
<dbReference type="SUPFAM" id="SSF89550">
    <property type="entry name" value="PHP domain-like"/>
    <property type="match status" value="1"/>
</dbReference>
<dbReference type="eggNOG" id="COG0613">
    <property type="taxonomic scope" value="Bacteria"/>
</dbReference>
<dbReference type="Gene3D" id="3.20.20.140">
    <property type="entry name" value="Metal-dependent hydrolases"/>
    <property type="match status" value="1"/>
</dbReference>
<dbReference type="AlphaFoldDB" id="M5E0M2"/>
<organism evidence="2 3">
    <name type="scientific">Halanaerobium saccharolyticum subsp. saccharolyticum DSM 6643</name>
    <dbReference type="NCBI Taxonomy" id="1293054"/>
    <lineage>
        <taxon>Bacteria</taxon>
        <taxon>Bacillati</taxon>
        <taxon>Bacillota</taxon>
        <taxon>Clostridia</taxon>
        <taxon>Halanaerobiales</taxon>
        <taxon>Halanaerobiaceae</taxon>
        <taxon>Halanaerobium</taxon>
    </lineage>
</organism>
<dbReference type="InterPro" id="IPR003141">
    <property type="entry name" value="Pol/His_phosphatase_N"/>
</dbReference>
<dbReference type="PANTHER" id="PTHR42924">
    <property type="entry name" value="EXONUCLEASE"/>
    <property type="match status" value="1"/>
</dbReference>
<proteinExistence type="predicted"/>
<dbReference type="OrthoDB" id="9775360at2"/>
<dbReference type="CDD" id="cd07432">
    <property type="entry name" value="PHP_HisPPase"/>
    <property type="match status" value="1"/>
</dbReference>
<evidence type="ECO:0000313" key="3">
    <source>
        <dbReference type="Proteomes" id="UP000012063"/>
    </source>
</evidence>
<sequence>MLIDIHMHESRYSSDSYVSLEEIVAKAKSIGLDGICITDHESNQIKAEATKLSVQEDFPIIVGAEVLTQAGDILVFGLNDLPKEKIPAQDLIDSVNRAGGVAIAAHPFRDNGRGIGEEIRKLTGLAGIETFNGSTKPDHNFQAYSLALELELPCLGGSDTHVIERVGKFVTSFPDWVSTTKDLIKAVKNGKVKPVKYNHKDRSNREIS</sequence>
<dbReference type="STRING" id="1293054.HSACCH_01531"/>
<dbReference type="InterPro" id="IPR016195">
    <property type="entry name" value="Pol/histidinol_Pase-like"/>
</dbReference>
<dbReference type="RefSeq" id="WP_005489016.1">
    <property type="nucleotide sequence ID" value="NZ_CAUI01000019.1"/>
</dbReference>
<dbReference type="InParanoid" id="M5E0M2"/>
<dbReference type="GO" id="GO:0004534">
    <property type="term" value="F:5'-3' RNA exonuclease activity"/>
    <property type="evidence" value="ECO:0007669"/>
    <property type="project" value="TreeGrafter"/>
</dbReference>
<dbReference type="InterPro" id="IPR004013">
    <property type="entry name" value="PHP_dom"/>
</dbReference>
<name>M5E0M2_9FIRM</name>
<dbReference type="Proteomes" id="UP000012063">
    <property type="component" value="Unassembled WGS sequence"/>
</dbReference>
<dbReference type="Pfam" id="PF13263">
    <property type="entry name" value="PHP_C"/>
    <property type="match status" value="1"/>
</dbReference>